<dbReference type="GO" id="GO:0032299">
    <property type="term" value="C:ribonuclease H2 complex"/>
    <property type="evidence" value="ECO:0007669"/>
    <property type="project" value="InterPro"/>
</dbReference>
<dbReference type="OrthoDB" id="6222486at2759"/>
<dbReference type="Gene3D" id="2.40.128.680">
    <property type="match status" value="1"/>
</dbReference>
<dbReference type="STRING" id="5627.A0A1C7MB44"/>
<dbReference type="GO" id="GO:0006401">
    <property type="term" value="P:RNA catabolic process"/>
    <property type="evidence" value="ECO:0007669"/>
    <property type="project" value="InterPro"/>
</dbReference>
<feature type="region of interest" description="Disordered" evidence="1">
    <location>
        <begin position="139"/>
        <end position="159"/>
    </location>
</feature>
<feature type="compositionally biased region" description="Basic and acidic residues" evidence="1">
    <location>
        <begin position="140"/>
        <end position="159"/>
    </location>
</feature>
<evidence type="ECO:0000313" key="2">
    <source>
        <dbReference type="EMBL" id="OBZ74098.1"/>
    </source>
</evidence>
<dbReference type="AlphaFoldDB" id="A0A1C7MB44"/>
<organism evidence="2 3">
    <name type="scientific">Grifola frondosa</name>
    <name type="common">Maitake</name>
    <name type="synonym">Polyporus frondosus</name>
    <dbReference type="NCBI Taxonomy" id="5627"/>
    <lineage>
        <taxon>Eukaryota</taxon>
        <taxon>Fungi</taxon>
        <taxon>Dikarya</taxon>
        <taxon>Basidiomycota</taxon>
        <taxon>Agaricomycotina</taxon>
        <taxon>Agaricomycetes</taxon>
        <taxon>Polyporales</taxon>
        <taxon>Grifolaceae</taxon>
        <taxon>Grifola</taxon>
    </lineage>
</organism>
<evidence type="ECO:0000313" key="3">
    <source>
        <dbReference type="Proteomes" id="UP000092993"/>
    </source>
</evidence>
<feature type="region of interest" description="Disordered" evidence="1">
    <location>
        <begin position="75"/>
        <end position="96"/>
    </location>
</feature>
<reference evidence="2 3" key="1">
    <citation type="submission" date="2016-03" db="EMBL/GenBank/DDBJ databases">
        <title>Whole genome sequencing of Grifola frondosa 9006-11.</title>
        <authorList>
            <person name="Min B."/>
            <person name="Park H."/>
            <person name="Kim J.-G."/>
            <person name="Cho H."/>
            <person name="Oh Y.-L."/>
            <person name="Kong W.-S."/>
            <person name="Choi I.-G."/>
        </authorList>
    </citation>
    <scope>NUCLEOTIDE SEQUENCE [LARGE SCALE GENOMIC DNA]</scope>
    <source>
        <strain evidence="2 3">9006-11</strain>
    </source>
</reference>
<dbReference type="Proteomes" id="UP000092993">
    <property type="component" value="Unassembled WGS sequence"/>
</dbReference>
<name>A0A1C7MB44_GRIFR</name>
<comment type="caution">
    <text evidence="2">The sequence shown here is derived from an EMBL/GenBank/DDBJ whole genome shotgun (WGS) entry which is preliminary data.</text>
</comment>
<evidence type="ECO:0000256" key="1">
    <source>
        <dbReference type="SAM" id="MobiDB-lite"/>
    </source>
</evidence>
<protein>
    <submittedName>
        <fullName evidence="2">Uncharacterized protein</fullName>
    </submittedName>
</protein>
<dbReference type="InterPro" id="IPR013924">
    <property type="entry name" value="RNase_H2_suC"/>
</dbReference>
<keyword evidence="3" id="KW-1185">Reference proteome</keyword>
<sequence>MSATNCTLRISPADGPLATCTPNLMPFHIAYSGPAPISTYFRVQPAPLPSFGQNTSDMSSQTTNSPVLDDAISSQSTLVASSSASTSQSSVTTQVSSIAAEDVEMKTEDSQGLSTARRFVSAFRGRVLQGLEVDLPIGSKKADKIKYEGQGEREEGGDA</sequence>
<proteinExistence type="predicted"/>
<dbReference type="Pfam" id="PF08615">
    <property type="entry name" value="RNase_H2_suC"/>
    <property type="match status" value="1"/>
</dbReference>
<dbReference type="EMBL" id="LUGG01000006">
    <property type="protein sequence ID" value="OBZ74098.1"/>
    <property type="molecule type" value="Genomic_DNA"/>
</dbReference>
<accession>A0A1C7MB44</accession>
<gene>
    <name evidence="2" type="ORF">A0H81_06246</name>
</gene>